<evidence type="ECO:0000313" key="3">
    <source>
        <dbReference type="EMBL" id="MFD0848057.1"/>
    </source>
</evidence>
<sequence>MFKVLLAGVAASGLLAGAANAAVISIDSVSGVWTATDPVAGISGINTNEIRWGTSTGFGKSGYDFDGAAPPAFSVNEDEGFNLGTFTHHNNPITGTSLESATLKVTTTLTIDGETQDIVSIFDFAHLETDNDPRGLCDNGESNYQGVNINGCADRVTFTINVGASDSFLIGGINYYVDILGFTIEDALASAFWTKEKLDNDAVLQGVITSTPGVPPSTDVPEPAMLGLFGLGLAGIAAARRRRAA</sequence>
<protein>
    <submittedName>
        <fullName evidence="3">THxN family PEP-CTERM protein</fullName>
    </submittedName>
</protein>
<dbReference type="Proteomes" id="UP001597124">
    <property type="component" value="Unassembled WGS sequence"/>
</dbReference>
<accession>A0ABW3C3G3</accession>
<organism evidence="3 4">
    <name type="scientific">Sphingosinicella xenopeptidilytica</name>
    <dbReference type="NCBI Taxonomy" id="364098"/>
    <lineage>
        <taxon>Bacteria</taxon>
        <taxon>Pseudomonadati</taxon>
        <taxon>Pseudomonadota</taxon>
        <taxon>Alphaproteobacteria</taxon>
        <taxon>Sphingomonadales</taxon>
        <taxon>Sphingosinicellaceae</taxon>
        <taxon>Sphingosinicella</taxon>
    </lineage>
</organism>
<name>A0ABW3C3G3_SPHXN</name>
<reference evidence="4" key="1">
    <citation type="journal article" date="2019" name="Int. J. Syst. Evol. Microbiol.">
        <title>The Global Catalogue of Microorganisms (GCM) 10K type strain sequencing project: providing services to taxonomists for standard genome sequencing and annotation.</title>
        <authorList>
            <consortium name="The Broad Institute Genomics Platform"/>
            <consortium name="The Broad Institute Genome Sequencing Center for Infectious Disease"/>
            <person name="Wu L."/>
            <person name="Ma J."/>
        </authorList>
    </citation>
    <scope>NUCLEOTIDE SEQUENCE [LARGE SCALE GENOMIC DNA]</scope>
    <source>
        <strain evidence="4">CCUG 52537</strain>
    </source>
</reference>
<proteinExistence type="predicted"/>
<feature type="domain" description="Ice-binding protein C-terminal" evidence="2">
    <location>
        <begin position="219"/>
        <end position="242"/>
    </location>
</feature>
<dbReference type="InterPro" id="IPR047995">
    <property type="entry name" value="Choice_anch_K"/>
</dbReference>
<dbReference type="InterPro" id="IPR013424">
    <property type="entry name" value="Ice-binding_C"/>
</dbReference>
<keyword evidence="1" id="KW-0732">Signal</keyword>
<keyword evidence="4" id="KW-1185">Reference proteome</keyword>
<gene>
    <name evidence="3" type="ORF">ACFQ00_06960</name>
</gene>
<dbReference type="Pfam" id="PF07589">
    <property type="entry name" value="PEP-CTERM"/>
    <property type="match status" value="1"/>
</dbReference>
<dbReference type="RefSeq" id="WP_381488191.1">
    <property type="nucleotide sequence ID" value="NZ_JBHTIK010000004.1"/>
</dbReference>
<feature type="chain" id="PRO_5045221610" evidence="1">
    <location>
        <begin position="22"/>
        <end position="245"/>
    </location>
</feature>
<dbReference type="EMBL" id="JBHTIK010000004">
    <property type="protein sequence ID" value="MFD0848057.1"/>
    <property type="molecule type" value="Genomic_DNA"/>
</dbReference>
<evidence type="ECO:0000256" key="1">
    <source>
        <dbReference type="SAM" id="SignalP"/>
    </source>
</evidence>
<evidence type="ECO:0000259" key="2">
    <source>
        <dbReference type="Pfam" id="PF07589"/>
    </source>
</evidence>
<feature type="signal peptide" evidence="1">
    <location>
        <begin position="1"/>
        <end position="21"/>
    </location>
</feature>
<dbReference type="NCBIfam" id="TIGR02595">
    <property type="entry name" value="PEP_CTERM"/>
    <property type="match status" value="1"/>
</dbReference>
<dbReference type="NCBIfam" id="NF038131">
    <property type="entry name" value="choice_anch_K"/>
    <property type="match status" value="1"/>
</dbReference>
<evidence type="ECO:0000313" key="4">
    <source>
        <dbReference type="Proteomes" id="UP001597124"/>
    </source>
</evidence>
<comment type="caution">
    <text evidence="3">The sequence shown here is derived from an EMBL/GenBank/DDBJ whole genome shotgun (WGS) entry which is preliminary data.</text>
</comment>
<dbReference type="NCBIfam" id="NF038125">
    <property type="entry name" value="PEP_CTERM_THxN"/>
    <property type="match status" value="1"/>
</dbReference>